<protein>
    <recommendedName>
        <fullName evidence="4">DUF2007 domain-containing protein</fullName>
    </recommendedName>
</protein>
<evidence type="ECO:0000256" key="1">
    <source>
        <dbReference type="SAM" id="Phobius"/>
    </source>
</evidence>
<feature type="transmembrane region" description="Helical" evidence="1">
    <location>
        <begin position="150"/>
        <end position="170"/>
    </location>
</feature>
<dbReference type="RefSeq" id="WP_133226753.1">
    <property type="nucleotide sequence ID" value="NZ_SOZE01000002.1"/>
</dbReference>
<gene>
    <name evidence="2" type="ORF">E2R66_02320</name>
</gene>
<name>A0A4Y8SMD1_9SPHI</name>
<feature type="transmembrane region" description="Helical" evidence="1">
    <location>
        <begin position="198"/>
        <end position="216"/>
    </location>
</feature>
<evidence type="ECO:0008006" key="4">
    <source>
        <dbReference type="Google" id="ProtNLM"/>
    </source>
</evidence>
<dbReference type="AlphaFoldDB" id="A0A4Y8SMD1"/>
<comment type="caution">
    <text evidence="2">The sequence shown here is derived from an EMBL/GenBank/DDBJ whole genome shotgun (WGS) entry which is preliminary data.</text>
</comment>
<sequence>MEPEFATFQTFNDPTLADALVEVLEKHEINYHLQQVTTSANPLMALNNELDKEYIIKISPEDFTRANQILAEEQSVDLDAVESDHYLFAFSNDELLDLLAKREEWSAYDYQLAQKILSDRGVELSAEKLSQMEQERISELKQPEPPQTTWIILGYICAVLGGLFGLLIGWHLMGHKRTLPNGETVYAYTNKDREHGRVIFYLAIVGFIAAVAMQLLRA</sequence>
<keyword evidence="1" id="KW-0812">Transmembrane</keyword>
<dbReference type="OrthoDB" id="9814194at2"/>
<dbReference type="EMBL" id="SOZE01000002">
    <property type="protein sequence ID" value="TFF40108.1"/>
    <property type="molecule type" value="Genomic_DNA"/>
</dbReference>
<keyword evidence="1" id="KW-0472">Membrane</keyword>
<keyword evidence="1" id="KW-1133">Transmembrane helix</keyword>
<reference evidence="2 3" key="1">
    <citation type="journal article" date="2017" name="Int. J. Syst. Evol. Microbiol.">
        <title>Mucilaginibacterpsychrotolerans sp. nov., isolated from peatlands.</title>
        <authorList>
            <person name="Deng Y."/>
            <person name="Shen L."/>
            <person name="Xu B."/>
            <person name="Liu Y."/>
            <person name="Gu Z."/>
            <person name="Liu H."/>
            <person name="Zhou Y."/>
        </authorList>
    </citation>
    <scope>NUCLEOTIDE SEQUENCE [LARGE SCALE GENOMIC DNA]</scope>
    <source>
        <strain evidence="2 3">NH7-4</strain>
    </source>
</reference>
<evidence type="ECO:0000313" key="2">
    <source>
        <dbReference type="EMBL" id="TFF40108.1"/>
    </source>
</evidence>
<keyword evidence="3" id="KW-1185">Reference proteome</keyword>
<evidence type="ECO:0000313" key="3">
    <source>
        <dbReference type="Proteomes" id="UP000297540"/>
    </source>
</evidence>
<proteinExistence type="predicted"/>
<organism evidence="2 3">
    <name type="scientific">Mucilaginibacter psychrotolerans</name>
    <dbReference type="NCBI Taxonomy" id="1524096"/>
    <lineage>
        <taxon>Bacteria</taxon>
        <taxon>Pseudomonadati</taxon>
        <taxon>Bacteroidota</taxon>
        <taxon>Sphingobacteriia</taxon>
        <taxon>Sphingobacteriales</taxon>
        <taxon>Sphingobacteriaceae</taxon>
        <taxon>Mucilaginibacter</taxon>
    </lineage>
</organism>
<dbReference type="Proteomes" id="UP000297540">
    <property type="component" value="Unassembled WGS sequence"/>
</dbReference>
<accession>A0A4Y8SMD1</accession>